<dbReference type="Proteomes" id="UP001623041">
    <property type="component" value="Unassembled WGS sequence"/>
</dbReference>
<dbReference type="RefSeq" id="WP_406582992.1">
    <property type="nucleotide sequence ID" value="NZ_JBJHQH010000024.1"/>
</dbReference>
<dbReference type="InterPro" id="IPR027393">
    <property type="entry name" value="Virus_scaffolding_prot_C"/>
</dbReference>
<accession>A0ABW8RLY5</accession>
<organism evidence="2 3">
    <name type="scientific">Bacillus salipaludis</name>
    <dbReference type="NCBI Taxonomy" id="2547811"/>
    <lineage>
        <taxon>Bacteria</taxon>
        <taxon>Bacillati</taxon>
        <taxon>Bacillota</taxon>
        <taxon>Bacilli</taxon>
        <taxon>Bacillales</taxon>
        <taxon>Bacillaceae</taxon>
        <taxon>Bacillus</taxon>
    </lineage>
</organism>
<dbReference type="Pfam" id="PF08858">
    <property type="entry name" value="IDEAL"/>
    <property type="match status" value="1"/>
</dbReference>
<feature type="domain" description="IDEAL" evidence="1">
    <location>
        <begin position="24"/>
        <end position="60"/>
    </location>
</feature>
<sequence>MEKKLLNSPQHSEEYTDAAVAEMFLNNVLLEFKREKIRKEIDQTLQAGNKELFLQLTEELKKIS</sequence>
<proteinExistence type="predicted"/>
<reference evidence="2 3" key="1">
    <citation type="submission" date="2024-11" db="EMBL/GenBank/DDBJ databases">
        <authorList>
            <person name="Lucas J.A."/>
        </authorList>
    </citation>
    <scope>NUCLEOTIDE SEQUENCE [LARGE SCALE GENOMIC DNA]</scope>
    <source>
        <strain evidence="2 3">Z 5.4</strain>
    </source>
</reference>
<protein>
    <submittedName>
        <fullName evidence="2">IDEAL domain-containing protein</fullName>
    </submittedName>
</protein>
<comment type="caution">
    <text evidence="2">The sequence shown here is derived from an EMBL/GenBank/DDBJ whole genome shotgun (WGS) entry which is preliminary data.</text>
</comment>
<gene>
    <name evidence="2" type="ORF">ACJEBI_24020</name>
</gene>
<evidence type="ECO:0000313" key="3">
    <source>
        <dbReference type="Proteomes" id="UP001623041"/>
    </source>
</evidence>
<keyword evidence="3" id="KW-1185">Reference proteome</keyword>
<name>A0ABW8RLY5_9BACI</name>
<dbReference type="InterPro" id="IPR014957">
    <property type="entry name" value="IDEAL_dom"/>
</dbReference>
<evidence type="ECO:0000259" key="1">
    <source>
        <dbReference type="SMART" id="SM00914"/>
    </source>
</evidence>
<dbReference type="SMART" id="SM00914">
    <property type="entry name" value="IDEAL"/>
    <property type="match status" value="1"/>
</dbReference>
<dbReference type="Gene3D" id="4.10.810.10">
    <property type="entry name" value="Virus Scaffolding Protein, Chain A"/>
    <property type="match status" value="1"/>
</dbReference>
<evidence type="ECO:0000313" key="2">
    <source>
        <dbReference type="EMBL" id="MFK9094525.1"/>
    </source>
</evidence>
<dbReference type="EMBL" id="JBJHQH010000024">
    <property type="protein sequence ID" value="MFK9094525.1"/>
    <property type="molecule type" value="Genomic_DNA"/>
</dbReference>